<evidence type="ECO:0000256" key="1">
    <source>
        <dbReference type="ARBA" id="ARBA00001526"/>
    </source>
</evidence>
<feature type="chain" id="PRO_5037054249" description="beta-lactamase" evidence="4">
    <location>
        <begin position="22"/>
        <end position="296"/>
    </location>
</feature>
<dbReference type="SUPFAM" id="SSF56601">
    <property type="entry name" value="beta-lactamase/transpeptidase-like"/>
    <property type="match status" value="1"/>
</dbReference>
<dbReference type="Proteomes" id="UP000784286">
    <property type="component" value="Unassembled WGS sequence"/>
</dbReference>
<dbReference type="EC" id="3.5.2.6" evidence="3"/>
<dbReference type="GO" id="GO:0030655">
    <property type="term" value="P:beta-lactam antibiotic catabolic process"/>
    <property type="evidence" value="ECO:0007669"/>
    <property type="project" value="InterPro"/>
</dbReference>
<comment type="caution">
    <text evidence="6">The sequence shown here is derived from an EMBL/GenBank/DDBJ whole genome shotgun (WGS) entry which is preliminary data.</text>
</comment>
<organism evidence="6 7">
    <name type="scientific">Candidatus Phocaeicola excrementipullorum</name>
    <dbReference type="NCBI Taxonomy" id="2838731"/>
    <lineage>
        <taxon>Bacteria</taxon>
        <taxon>Pseudomonadati</taxon>
        <taxon>Bacteroidota</taxon>
        <taxon>Bacteroidia</taxon>
        <taxon>Bacteroidales</taxon>
        <taxon>Bacteroidaceae</taxon>
        <taxon>Phocaeicola</taxon>
    </lineage>
</organism>
<proteinExistence type="inferred from homology"/>
<gene>
    <name evidence="6" type="primary">bla</name>
    <name evidence="6" type="ORF">H9928_11285</name>
</gene>
<evidence type="ECO:0000256" key="3">
    <source>
        <dbReference type="ARBA" id="ARBA00012865"/>
    </source>
</evidence>
<feature type="signal peptide" evidence="4">
    <location>
        <begin position="1"/>
        <end position="21"/>
    </location>
</feature>
<protein>
    <recommendedName>
        <fullName evidence="3">beta-lactamase</fullName>
        <ecNumber evidence="3">3.5.2.6</ecNumber>
    </recommendedName>
</protein>
<feature type="domain" description="Beta-lactamase class A catalytic" evidence="5">
    <location>
        <begin position="48"/>
        <end position="268"/>
    </location>
</feature>
<comment type="catalytic activity">
    <reaction evidence="1">
        <text>a beta-lactam + H2O = a substituted beta-amino acid</text>
        <dbReference type="Rhea" id="RHEA:20401"/>
        <dbReference type="ChEBI" id="CHEBI:15377"/>
        <dbReference type="ChEBI" id="CHEBI:35627"/>
        <dbReference type="ChEBI" id="CHEBI:140347"/>
        <dbReference type="EC" id="3.5.2.6"/>
    </reaction>
</comment>
<comment type="similarity">
    <text evidence="2">Belongs to the class-A beta-lactamase family.</text>
</comment>
<dbReference type="InterPro" id="IPR012338">
    <property type="entry name" value="Beta-lactam/transpept-like"/>
</dbReference>
<reference evidence="6" key="2">
    <citation type="submission" date="2021-04" db="EMBL/GenBank/DDBJ databases">
        <authorList>
            <person name="Gilroy R."/>
        </authorList>
    </citation>
    <scope>NUCLEOTIDE SEQUENCE</scope>
    <source>
        <strain evidence="6">8470</strain>
    </source>
</reference>
<dbReference type="Gene3D" id="3.40.710.10">
    <property type="entry name" value="DD-peptidase/beta-lactamase superfamily"/>
    <property type="match status" value="1"/>
</dbReference>
<evidence type="ECO:0000259" key="5">
    <source>
        <dbReference type="Pfam" id="PF13354"/>
    </source>
</evidence>
<reference evidence="6" key="1">
    <citation type="journal article" date="2021" name="PeerJ">
        <title>Extensive microbial diversity within the chicken gut microbiome revealed by metagenomics and culture.</title>
        <authorList>
            <person name="Gilroy R."/>
            <person name="Ravi A."/>
            <person name="Getino M."/>
            <person name="Pursley I."/>
            <person name="Horton D.L."/>
            <person name="Alikhan N.F."/>
            <person name="Baker D."/>
            <person name="Gharbi K."/>
            <person name="Hall N."/>
            <person name="Watson M."/>
            <person name="Adriaenssens E.M."/>
            <person name="Foster-Nyarko E."/>
            <person name="Jarju S."/>
            <person name="Secka A."/>
            <person name="Antonio M."/>
            <person name="Oren A."/>
            <person name="Chaudhuri R.R."/>
            <person name="La Ragione R."/>
            <person name="Hildebrand F."/>
            <person name="Pallen M.J."/>
        </authorList>
    </citation>
    <scope>NUCLEOTIDE SEQUENCE</scope>
    <source>
        <strain evidence="6">8470</strain>
    </source>
</reference>
<dbReference type="AlphaFoldDB" id="A0A948TPD2"/>
<dbReference type="EMBL" id="JAHLFJ010000100">
    <property type="protein sequence ID" value="MBU3857103.1"/>
    <property type="molecule type" value="Genomic_DNA"/>
</dbReference>
<dbReference type="NCBIfam" id="NF033103">
    <property type="entry name" value="bla_class_A"/>
    <property type="match status" value="1"/>
</dbReference>
<sequence length="296" mass="32858">MKRVFFGLLVCLVSCCVQCVAEETLHEDIARIIEGKRARVGVAVIIDGRDTVTVNNEERYPMMSVFKFHQALAVADFMDRKGLPLSAEILVKKEQLKPDTYSPLRDSHPEGNVSLPVSELLTYTLQLSDNNACDILFDYIGGTEIADAYIRSLGIDGFSISATEDDMHRDLDLCYANWSTPLSAARLLEVFLVCRLAGDSYQQFIKKTMVTCHTGENRLKKPLKGTDAVVGHKTGTGDRNSRGELIGTNDIGFVSLPDGRRYVIAVFVKDSEESAEDTERIIADISAAVYRHLCVR</sequence>
<dbReference type="InterPro" id="IPR000871">
    <property type="entry name" value="Beta-lactam_class-A"/>
</dbReference>
<dbReference type="Pfam" id="PF13354">
    <property type="entry name" value="Beta-lactamase2"/>
    <property type="match status" value="1"/>
</dbReference>
<name>A0A948TPD2_9BACT</name>
<evidence type="ECO:0000256" key="2">
    <source>
        <dbReference type="ARBA" id="ARBA00009009"/>
    </source>
</evidence>
<keyword evidence="4" id="KW-0732">Signal</keyword>
<dbReference type="NCBIfam" id="NF012099">
    <property type="entry name" value="SubclassA2"/>
    <property type="match status" value="1"/>
</dbReference>
<accession>A0A948TPD2</accession>
<evidence type="ECO:0000313" key="6">
    <source>
        <dbReference type="EMBL" id="MBU3857103.1"/>
    </source>
</evidence>
<dbReference type="InterPro" id="IPR045155">
    <property type="entry name" value="Beta-lactam_cat"/>
</dbReference>
<evidence type="ECO:0000256" key="4">
    <source>
        <dbReference type="SAM" id="SignalP"/>
    </source>
</evidence>
<dbReference type="PANTHER" id="PTHR35333:SF3">
    <property type="entry name" value="BETA-LACTAMASE-TYPE TRANSPEPTIDASE FOLD CONTAINING PROTEIN"/>
    <property type="match status" value="1"/>
</dbReference>
<evidence type="ECO:0000313" key="7">
    <source>
        <dbReference type="Proteomes" id="UP000784286"/>
    </source>
</evidence>
<dbReference type="GO" id="GO:0008800">
    <property type="term" value="F:beta-lactamase activity"/>
    <property type="evidence" value="ECO:0007669"/>
    <property type="project" value="UniProtKB-EC"/>
</dbReference>
<dbReference type="GO" id="GO:0046677">
    <property type="term" value="P:response to antibiotic"/>
    <property type="evidence" value="ECO:0007669"/>
    <property type="project" value="InterPro"/>
</dbReference>
<dbReference type="PANTHER" id="PTHR35333">
    <property type="entry name" value="BETA-LACTAMASE"/>
    <property type="match status" value="1"/>
</dbReference>